<evidence type="ECO:0000256" key="1">
    <source>
        <dbReference type="ARBA" id="ARBA00002274"/>
    </source>
</evidence>
<evidence type="ECO:0000256" key="7">
    <source>
        <dbReference type="ARBA" id="ARBA00022679"/>
    </source>
</evidence>
<dbReference type="GO" id="GO:0009245">
    <property type="term" value="P:lipid A biosynthetic process"/>
    <property type="evidence" value="ECO:0007669"/>
    <property type="project" value="UniProtKB-UniRule"/>
</dbReference>
<keyword evidence="11 13" id="KW-0443">Lipid metabolism</keyword>
<dbReference type="GO" id="GO:0009244">
    <property type="term" value="P:lipopolysaccharide core region biosynthetic process"/>
    <property type="evidence" value="ECO:0007669"/>
    <property type="project" value="TreeGrafter"/>
</dbReference>
<dbReference type="EC" id="2.7.1.130" evidence="3 13"/>
<organism evidence="14 15">
    <name type="scientific">Pseudobacter ginsenosidimutans</name>
    <dbReference type="NCBI Taxonomy" id="661488"/>
    <lineage>
        <taxon>Bacteria</taxon>
        <taxon>Pseudomonadati</taxon>
        <taxon>Bacteroidota</taxon>
        <taxon>Chitinophagia</taxon>
        <taxon>Chitinophagales</taxon>
        <taxon>Chitinophagaceae</taxon>
        <taxon>Pseudobacter</taxon>
    </lineage>
</organism>
<evidence type="ECO:0000256" key="2">
    <source>
        <dbReference type="ARBA" id="ARBA00004870"/>
    </source>
</evidence>
<keyword evidence="15" id="KW-1185">Reference proteome</keyword>
<sequence>MNFNAPLLRPIRILLVPFSILYGAIVWLRNRLYDKQVLKSTPFNIPLICVGNLSAGGTGKSPMVEFLLKKLHNSYKMAVLSRGYKRKTKGYALAKPGTNALEIGDEPMQFHIKFPDVSIAVGEERIVAIPQLLHDKPETQVIILDDAFQHRAVKAGMNIVLTDYNNLFTRDWYLPTGDLRDEKASYKRADVLIVTKCPPGLSSEERQQLEMEIKPLAHQRLFFSSIRYGQPYHIITKESIQLAPELEVLLVSGIANPEPLKKYLHEVADTYYELLYSDHHIFSIDDLNEIRKKFSQIQASQKLIITTEKDAVRLIKFEQQLQDLPLYVLPIEVQFLFSEEPVFTELMTKFITGFKLPA</sequence>
<dbReference type="Proteomes" id="UP000293874">
    <property type="component" value="Unassembled WGS sequence"/>
</dbReference>
<evidence type="ECO:0000256" key="4">
    <source>
        <dbReference type="ARBA" id="ARBA00016436"/>
    </source>
</evidence>
<dbReference type="OrthoDB" id="9766423at2"/>
<keyword evidence="8 13" id="KW-0547">Nucleotide-binding</keyword>
<dbReference type="UniPathway" id="UPA00359">
    <property type="reaction ID" value="UER00482"/>
</dbReference>
<keyword evidence="6 13" id="KW-0441">Lipid A biosynthesis</keyword>
<evidence type="ECO:0000256" key="10">
    <source>
        <dbReference type="ARBA" id="ARBA00022840"/>
    </source>
</evidence>
<dbReference type="SUPFAM" id="SSF52540">
    <property type="entry name" value="P-loop containing nucleoside triphosphate hydrolases"/>
    <property type="match status" value="1"/>
</dbReference>
<dbReference type="Pfam" id="PF02606">
    <property type="entry name" value="LpxK"/>
    <property type="match status" value="1"/>
</dbReference>
<dbReference type="InterPro" id="IPR003758">
    <property type="entry name" value="LpxK"/>
</dbReference>
<evidence type="ECO:0000313" key="15">
    <source>
        <dbReference type="Proteomes" id="UP000293874"/>
    </source>
</evidence>
<keyword evidence="7 13" id="KW-0808">Transferase</keyword>
<evidence type="ECO:0000256" key="12">
    <source>
        <dbReference type="ARBA" id="ARBA00029757"/>
    </source>
</evidence>
<protein>
    <recommendedName>
        <fullName evidence="4 13">Tetraacyldisaccharide 4'-kinase</fullName>
        <ecNumber evidence="3 13">2.7.1.130</ecNumber>
    </recommendedName>
    <alternativeName>
        <fullName evidence="12 13">Lipid A 4'-kinase</fullName>
    </alternativeName>
</protein>
<dbReference type="InterPro" id="IPR027417">
    <property type="entry name" value="P-loop_NTPase"/>
</dbReference>
<gene>
    <name evidence="13" type="primary">lpxK</name>
    <name evidence="14" type="ORF">EV199_1027</name>
</gene>
<dbReference type="RefSeq" id="WP_130539557.1">
    <property type="nucleotide sequence ID" value="NZ_CP042431.1"/>
</dbReference>
<keyword evidence="10 13" id="KW-0067">ATP-binding</keyword>
<evidence type="ECO:0000256" key="8">
    <source>
        <dbReference type="ARBA" id="ARBA00022741"/>
    </source>
</evidence>
<dbReference type="AlphaFoldDB" id="A0A4V2F1W2"/>
<evidence type="ECO:0000256" key="9">
    <source>
        <dbReference type="ARBA" id="ARBA00022777"/>
    </source>
</evidence>
<dbReference type="PANTHER" id="PTHR42724:SF1">
    <property type="entry name" value="TETRAACYLDISACCHARIDE 4'-KINASE, MITOCHONDRIAL-RELATED"/>
    <property type="match status" value="1"/>
</dbReference>
<evidence type="ECO:0000256" key="5">
    <source>
        <dbReference type="ARBA" id="ARBA00022516"/>
    </source>
</evidence>
<comment type="pathway">
    <text evidence="2 13">Glycolipid biosynthesis; lipid IV(A) biosynthesis; lipid IV(A) from (3R)-3-hydroxytetradecanoyl-[acyl-carrier-protein] and UDP-N-acetyl-alpha-D-glucosamine: step 6/6.</text>
</comment>
<comment type="function">
    <text evidence="1 13">Transfers the gamma-phosphate of ATP to the 4'-position of a tetraacyldisaccharide 1-phosphate intermediate (termed DS-1-P) to form tetraacyldisaccharide 1,4'-bis-phosphate (lipid IVA).</text>
</comment>
<evidence type="ECO:0000256" key="11">
    <source>
        <dbReference type="ARBA" id="ARBA00023098"/>
    </source>
</evidence>
<dbReference type="GO" id="GO:0005886">
    <property type="term" value="C:plasma membrane"/>
    <property type="evidence" value="ECO:0007669"/>
    <property type="project" value="TreeGrafter"/>
</dbReference>
<comment type="caution">
    <text evidence="13">Lacks conserved residue(s) required for the propagation of feature annotation.</text>
</comment>
<comment type="similarity">
    <text evidence="13">Belongs to the LpxK family.</text>
</comment>
<comment type="caution">
    <text evidence="14">The sequence shown here is derived from an EMBL/GenBank/DDBJ whole genome shotgun (WGS) entry which is preliminary data.</text>
</comment>
<dbReference type="GO" id="GO:0009029">
    <property type="term" value="F:lipid-A 4'-kinase activity"/>
    <property type="evidence" value="ECO:0007669"/>
    <property type="project" value="UniProtKB-UniRule"/>
</dbReference>
<name>A0A4V2F1W2_9BACT</name>
<dbReference type="NCBIfam" id="TIGR00682">
    <property type="entry name" value="lpxK"/>
    <property type="match status" value="1"/>
</dbReference>
<dbReference type="PANTHER" id="PTHR42724">
    <property type="entry name" value="TETRAACYLDISACCHARIDE 4'-KINASE"/>
    <property type="match status" value="1"/>
</dbReference>
<evidence type="ECO:0000256" key="3">
    <source>
        <dbReference type="ARBA" id="ARBA00012071"/>
    </source>
</evidence>
<keyword evidence="9 13" id="KW-0418">Kinase</keyword>
<dbReference type="HAMAP" id="MF_00409">
    <property type="entry name" value="LpxK"/>
    <property type="match status" value="1"/>
</dbReference>
<reference evidence="14 15" key="1">
    <citation type="submission" date="2019-02" db="EMBL/GenBank/DDBJ databases">
        <title>Genomic Encyclopedia of Type Strains, Phase IV (KMG-IV): sequencing the most valuable type-strain genomes for metagenomic binning, comparative biology and taxonomic classification.</title>
        <authorList>
            <person name="Goeker M."/>
        </authorList>
    </citation>
    <scope>NUCLEOTIDE SEQUENCE [LARGE SCALE GENOMIC DNA]</scope>
    <source>
        <strain evidence="14 15">DSM 18116</strain>
    </source>
</reference>
<accession>A0A4V2F1W2</accession>
<evidence type="ECO:0000313" key="14">
    <source>
        <dbReference type="EMBL" id="RZS75166.1"/>
    </source>
</evidence>
<dbReference type="EMBL" id="SGXA01000001">
    <property type="protein sequence ID" value="RZS75166.1"/>
    <property type="molecule type" value="Genomic_DNA"/>
</dbReference>
<evidence type="ECO:0000256" key="13">
    <source>
        <dbReference type="HAMAP-Rule" id="MF_00409"/>
    </source>
</evidence>
<keyword evidence="5 13" id="KW-0444">Lipid biosynthesis</keyword>
<evidence type="ECO:0000256" key="6">
    <source>
        <dbReference type="ARBA" id="ARBA00022556"/>
    </source>
</evidence>
<proteinExistence type="inferred from homology"/>
<comment type="catalytic activity">
    <reaction evidence="13">
        <text>a lipid A disaccharide + ATP = a lipid IVA + ADP + H(+)</text>
        <dbReference type="Rhea" id="RHEA:67840"/>
        <dbReference type="ChEBI" id="CHEBI:15378"/>
        <dbReference type="ChEBI" id="CHEBI:30616"/>
        <dbReference type="ChEBI" id="CHEBI:176343"/>
        <dbReference type="ChEBI" id="CHEBI:176425"/>
        <dbReference type="ChEBI" id="CHEBI:456216"/>
        <dbReference type="EC" id="2.7.1.130"/>
    </reaction>
</comment>
<dbReference type="GO" id="GO:0005524">
    <property type="term" value="F:ATP binding"/>
    <property type="evidence" value="ECO:0007669"/>
    <property type="project" value="UniProtKB-UniRule"/>
</dbReference>